<dbReference type="InterPro" id="IPR035979">
    <property type="entry name" value="RBD_domain_sf"/>
</dbReference>
<dbReference type="PANTHER" id="PTHR47640:SF10">
    <property type="entry name" value="TRNA SELENOCYSTEINE 1-ASSOCIATED PROTEIN 1-RELATED"/>
    <property type="match status" value="1"/>
</dbReference>
<organism evidence="6 7">
    <name type="scientific">Lophiotrema nucula</name>
    <dbReference type="NCBI Taxonomy" id="690887"/>
    <lineage>
        <taxon>Eukaryota</taxon>
        <taxon>Fungi</taxon>
        <taxon>Dikarya</taxon>
        <taxon>Ascomycota</taxon>
        <taxon>Pezizomycotina</taxon>
        <taxon>Dothideomycetes</taxon>
        <taxon>Pleosporomycetidae</taxon>
        <taxon>Pleosporales</taxon>
        <taxon>Lophiotremataceae</taxon>
        <taxon>Lophiotrema</taxon>
    </lineage>
</organism>
<dbReference type="Proteomes" id="UP000799770">
    <property type="component" value="Unassembled WGS sequence"/>
</dbReference>
<proteinExistence type="predicted"/>
<feature type="region of interest" description="Disordered" evidence="4">
    <location>
        <begin position="886"/>
        <end position="934"/>
    </location>
</feature>
<gene>
    <name evidence="6" type="ORF">BDV96DRAFT_3970</name>
</gene>
<dbReference type="SUPFAM" id="SSF54928">
    <property type="entry name" value="RNA-binding domain, RBD"/>
    <property type="match status" value="1"/>
</dbReference>
<feature type="region of interest" description="Disordered" evidence="4">
    <location>
        <begin position="618"/>
        <end position="642"/>
    </location>
</feature>
<keyword evidence="1" id="KW-0677">Repeat</keyword>
<dbReference type="SMART" id="SM00360">
    <property type="entry name" value="RRM"/>
    <property type="match status" value="1"/>
</dbReference>
<dbReference type="InterPro" id="IPR000504">
    <property type="entry name" value="RRM_dom"/>
</dbReference>
<dbReference type="InterPro" id="IPR050825">
    <property type="entry name" value="RBM42_RBP45_47-like"/>
</dbReference>
<name>A0A6A5ZSM1_9PLEO</name>
<feature type="compositionally biased region" description="Basic and acidic residues" evidence="4">
    <location>
        <begin position="905"/>
        <end position="933"/>
    </location>
</feature>
<keyword evidence="2 3" id="KW-0694">RNA-binding</keyword>
<sequence length="1228" mass="137635">MKELTHSGENEGNPLALPTWFYGNLRKWYFEDDFTTDMDATRNIATLLQSSLVMEKIHLHSEEDNGLEHLYSITMLAIREELRKSHLQGMNDIARQERRHLALFSTHFRSMLSKRGDKTDLQEDERIRVLKERMVQFERRLLYEDSDTSAEPTQPQEPKTKAMSSSIFVGNLPLQFNEPILRSFLLSLFQSKYPSCFWASIPCDNYSGEVKGFAYLHFSKDEECNRAVKEMAGVECGGKTMHIDFTETSVEIPSEAEKDGRSVGVTSVIEYSDEMPPPPKNYEVKIIDGNRTSLAVLKIRSSGITILDVGSGSEIVKAEWKDIKVKTLVPGLKTVSILQFMPHFTRGVPLIEHTIETGKDMDAKQIVYDITFWTSKEKELNVLPTMTFQVRSSPNNNGPDEILELGPTTIELKSIGGYTIFRKRWMTIAHRSQTSGDDDAYEISAQGKVVRFGKVIPYLADLEADSPNWAANIVSCVNVRIAKARSTMPEIASGSQTSGGSDDGRVLSEAESLDPYDPLFDAEIVSVDSDVTPSADEIKISHYHRHWKIPWVQCQSGDQAEEFINDVVYGGNPPEAGYILSGPSQSSGYFWTHNWEDKVRPGTEVVVLADLREDTPWPAAKRAGLPPPYPSYPDNNQDDGIKPQKSLERLSYHFRLTSEEVSSGEQLWSGDATLALADDGIILEASEYNWVTWKLSSVTSLKAPTESPKLLIFQAEVGSKPLKILLRMTTAEEAHEVYVLLEKLTDVPGNVPTETPQSDDASSPSDLAIHDSDFKIYTSTVTVTNLLPDPHEFKLTIDSQFVTLGPESQVDHRSQWFASTADCTITGEVINPEDAESTLFIRGRFFHLQKDTELGSTANPDADERVIELTQGLKQSQEISQLLKWEEDETTDSDNSSLIGTALEEPSRETMVSEDKPSSDQDQRLEQEEDSSRNLDALISTNIETLSTPLVSSHETLPTGIESLSTTTTSAQRSDEFISFGFVGVRTLEYPDLGTTTLNLRGEFLIFNLFLGKILFTATTAHIAHVKREDHLVFIDTLFRKERRTDTGVYTTRAMEQVTIEARDTEQATRIETVLRSKMERKQRESDFGADKIKVETQVETRSEGQPSGIGRTSDSTTCEVFYTYGELKATRAALFFKATTLNFVPTSNSTPGPAWMDVSYDSISNIAHSLSARMISFEATLRNWVRETGPSIKETDPIATRLKLLLDTKDECLEIFEFLSVKVAKAR</sequence>
<evidence type="ECO:0000259" key="5">
    <source>
        <dbReference type="PROSITE" id="PS50102"/>
    </source>
</evidence>
<evidence type="ECO:0000256" key="2">
    <source>
        <dbReference type="ARBA" id="ARBA00022884"/>
    </source>
</evidence>
<dbReference type="GO" id="GO:0003729">
    <property type="term" value="F:mRNA binding"/>
    <property type="evidence" value="ECO:0007669"/>
    <property type="project" value="InterPro"/>
</dbReference>
<evidence type="ECO:0000256" key="4">
    <source>
        <dbReference type="SAM" id="MobiDB-lite"/>
    </source>
</evidence>
<evidence type="ECO:0000313" key="7">
    <source>
        <dbReference type="Proteomes" id="UP000799770"/>
    </source>
</evidence>
<evidence type="ECO:0000256" key="1">
    <source>
        <dbReference type="ARBA" id="ARBA00022737"/>
    </source>
</evidence>
<dbReference type="Gene3D" id="3.30.70.330">
    <property type="match status" value="1"/>
</dbReference>
<dbReference type="Pfam" id="PF00076">
    <property type="entry name" value="RRM_1"/>
    <property type="match status" value="1"/>
</dbReference>
<protein>
    <recommendedName>
        <fullName evidence="5">RRM domain-containing protein</fullName>
    </recommendedName>
</protein>
<dbReference type="AlphaFoldDB" id="A0A6A5ZSM1"/>
<dbReference type="EMBL" id="ML977310">
    <property type="protein sequence ID" value="KAF2122660.1"/>
    <property type="molecule type" value="Genomic_DNA"/>
</dbReference>
<dbReference type="PANTHER" id="PTHR47640">
    <property type="entry name" value="TRNA SELENOCYSTEINE 1-ASSOCIATED PROTEIN 1-RELATED-RELATED"/>
    <property type="match status" value="1"/>
</dbReference>
<dbReference type="InterPro" id="IPR012677">
    <property type="entry name" value="Nucleotide-bd_a/b_plait_sf"/>
</dbReference>
<evidence type="ECO:0000256" key="3">
    <source>
        <dbReference type="PROSITE-ProRule" id="PRU00176"/>
    </source>
</evidence>
<accession>A0A6A5ZSM1</accession>
<feature type="domain" description="RRM" evidence="5">
    <location>
        <begin position="165"/>
        <end position="248"/>
    </location>
</feature>
<dbReference type="GO" id="GO:0005829">
    <property type="term" value="C:cytosol"/>
    <property type="evidence" value="ECO:0007669"/>
    <property type="project" value="TreeGrafter"/>
</dbReference>
<evidence type="ECO:0000313" key="6">
    <source>
        <dbReference type="EMBL" id="KAF2122660.1"/>
    </source>
</evidence>
<keyword evidence="7" id="KW-1185">Reference proteome</keyword>
<dbReference type="PROSITE" id="PS50102">
    <property type="entry name" value="RRM"/>
    <property type="match status" value="1"/>
</dbReference>
<reference evidence="6" key="1">
    <citation type="journal article" date="2020" name="Stud. Mycol.">
        <title>101 Dothideomycetes genomes: a test case for predicting lifestyles and emergence of pathogens.</title>
        <authorList>
            <person name="Haridas S."/>
            <person name="Albert R."/>
            <person name="Binder M."/>
            <person name="Bloem J."/>
            <person name="Labutti K."/>
            <person name="Salamov A."/>
            <person name="Andreopoulos B."/>
            <person name="Baker S."/>
            <person name="Barry K."/>
            <person name="Bills G."/>
            <person name="Bluhm B."/>
            <person name="Cannon C."/>
            <person name="Castanera R."/>
            <person name="Culley D."/>
            <person name="Daum C."/>
            <person name="Ezra D."/>
            <person name="Gonzalez J."/>
            <person name="Henrissat B."/>
            <person name="Kuo A."/>
            <person name="Liang C."/>
            <person name="Lipzen A."/>
            <person name="Lutzoni F."/>
            <person name="Magnuson J."/>
            <person name="Mondo S."/>
            <person name="Nolan M."/>
            <person name="Ohm R."/>
            <person name="Pangilinan J."/>
            <person name="Park H.-J."/>
            <person name="Ramirez L."/>
            <person name="Alfaro M."/>
            <person name="Sun H."/>
            <person name="Tritt A."/>
            <person name="Yoshinaga Y."/>
            <person name="Zwiers L.-H."/>
            <person name="Turgeon B."/>
            <person name="Goodwin S."/>
            <person name="Spatafora J."/>
            <person name="Crous P."/>
            <person name="Grigoriev I."/>
        </authorList>
    </citation>
    <scope>NUCLEOTIDE SEQUENCE</scope>
    <source>
        <strain evidence="6">CBS 627.86</strain>
    </source>
</reference>